<gene>
    <name evidence="3" type="ORF">EKO24_009230</name>
</gene>
<accession>A0ABY3CBA2</accession>
<evidence type="ECO:0000256" key="1">
    <source>
        <dbReference type="ARBA" id="ARBA00022842"/>
    </source>
</evidence>
<evidence type="ECO:0000259" key="2">
    <source>
        <dbReference type="Pfam" id="PF12804"/>
    </source>
</evidence>
<dbReference type="CDD" id="cd04182">
    <property type="entry name" value="GT_2_like_f"/>
    <property type="match status" value="1"/>
</dbReference>
<dbReference type="Proteomes" id="UP000733744">
    <property type="component" value="Unassembled WGS sequence"/>
</dbReference>
<name>A0ABY3CBA2_9GAMM</name>
<dbReference type="SUPFAM" id="SSF53448">
    <property type="entry name" value="Nucleotide-diphospho-sugar transferases"/>
    <property type="match status" value="1"/>
</dbReference>
<comment type="caution">
    <text evidence="3">The sequence shown here is derived from an EMBL/GenBank/DDBJ whole genome shotgun (WGS) entry which is preliminary data.</text>
</comment>
<feature type="domain" description="MobA-like NTP transferase" evidence="2">
    <location>
        <begin position="10"/>
        <end position="167"/>
    </location>
</feature>
<dbReference type="PANTHER" id="PTHR43777">
    <property type="entry name" value="MOLYBDENUM COFACTOR CYTIDYLYLTRANSFERASE"/>
    <property type="match status" value="1"/>
</dbReference>
<dbReference type="EMBL" id="RYFG02000085">
    <property type="protein sequence ID" value="TRW96111.1"/>
    <property type="molecule type" value="Genomic_DNA"/>
</dbReference>
<protein>
    <submittedName>
        <fullName evidence="3">Nucleotidyltransferase family protein</fullName>
    </submittedName>
</protein>
<dbReference type="Gene3D" id="3.90.550.10">
    <property type="entry name" value="Spore Coat Polysaccharide Biosynthesis Protein SpsA, Chain A"/>
    <property type="match status" value="1"/>
</dbReference>
<sequence>MNIASDNVYAIILAAGASSRMGRPKQLLEWRNRSLLEHAVLNAQTVLGERVIVVLGAHADAIQASVDLSAVTVIENPDWREGMAASIRAGVQALPESAAAALILLCDQPLVNAEHMQNLLNAWQNAPARIVASQYHNSVGGPALFPAGFFEHLLSLSGDRGAKPVLMKFEDRLIKVPLPEAALDVDSAGDFDRLTGCYPGY</sequence>
<dbReference type="Pfam" id="PF12804">
    <property type="entry name" value="NTP_transf_3"/>
    <property type="match status" value="1"/>
</dbReference>
<dbReference type="InterPro" id="IPR029044">
    <property type="entry name" value="Nucleotide-diphossugar_trans"/>
</dbReference>
<dbReference type="InterPro" id="IPR025877">
    <property type="entry name" value="MobA-like_NTP_Trfase"/>
</dbReference>
<organism evidence="3 4">
    <name type="scientific">Candidatus Methylobacter oryzae</name>
    <dbReference type="NCBI Taxonomy" id="2497749"/>
    <lineage>
        <taxon>Bacteria</taxon>
        <taxon>Pseudomonadati</taxon>
        <taxon>Pseudomonadota</taxon>
        <taxon>Gammaproteobacteria</taxon>
        <taxon>Methylococcales</taxon>
        <taxon>Methylococcaceae</taxon>
        <taxon>Methylobacter</taxon>
    </lineage>
</organism>
<proteinExistence type="predicted"/>
<evidence type="ECO:0000313" key="3">
    <source>
        <dbReference type="EMBL" id="TRW96111.1"/>
    </source>
</evidence>
<keyword evidence="1" id="KW-0460">Magnesium</keyword>
<dbReference type="PANTHER" id="PTHR43777:SF1">
    <property type="entry name" value="MOLYBDENUM COFACTOR CYTIDYLYLTRANSFERASE"/>
    <property type="match status" value="1"/>
</dbReference>
<evidence type="ECO:0000313" key="4">
    <source>
        <dbReference type="Proteomes" id="UP000733744"/>
    </source>
</evidence>
<reference evidence="3 4" key="1">
    <citation type="journal article" date="2019" name="Antonie Van Leeuwenhoek">
        <title>Description of 'Ca. Methylobacter oryzae' KRF1, a novel species from the environmentally important Methylobacter clade 2.</title>
        <authorList>
            <person name="Khatri K."/>
            <person name="Mohite J.A."/>
            <person name="Pandit P.S."/>
            <person name="Bahulikar R."/>
            <person name="Rahalkar M.C."/>
        </authorList>
    </citation>
    <scope>NUCLEOTIDE SEQUENCE [LARGE SCALE GENOMIC DNA]</scope>
    <source>
        <strain evidence="3 4">KRF1</strain>
    </source>
</reference>
<keyword evidence="4" id="KW-1185">Reference proteome</keyword>